<dbReference type="EMBL" id="JALJOR010000003">
    <property type="protein sequence ID" value="KAK9819611.1"/>
    <property type="molecule type" value="Genomic_DNA"/>
</dbReference>
<dbReference type="SUPFAM" id="SSF56752">
    <property type="entry name" value="D-aminoacid aminotransferase-like PLP-dependent enzymes"/>
    <property type="match status" value="1"/>
</dbReference>
<dbReference type="Pfam" id="PF01063">
    <property type="entry name" value="Aminotran_4"/>
    <property type="match status" value="1"/>
</dbReference>
<accession>A0AAW1QDZ0</accession>
<sequence>MATLWQNGIQLPKPPARPSFLLQDSPRATSELLNLWLQTQPQVPSSGAAAAVRPDVRFGYTLQPLLQQAIYHWQQMQPAAEAADLMVVILVCRQSNSYTSASSNRLPPVDINIHISAAHRPYPHAAVSVAVVGPPRHLPEAKDSHWVQDRRPLEERLPVGAAEGLLATLDGKLLEGLVTNLFVVTGAADGSAVQVQTAAVQQGVLGGVMRRQVIEACHQLHLPVLEEAPAISDRHLWQEAFVTNCVRQIQPVSRITCDG</sequence>
<protein>
    <submittedName>
        <fullName evidence="1">Uncharacterized protein</fullName>
    </submittedName>
</protein>
<dbReference type="InterPro" id="IPR043132">
    <property type="entry name" value="BCAT-like_C"/>
</dbReference>
<dbReference type="PANTHER" id="PTHR47703:SF2">
    <property type="entry name" value="D-AMINOACID AMINOTRANSFERASE-LIKE PLP-DEPENDENT ENZYMES SUPERFAMILY PROTEIN"/>
    <property type="match status" value="1"/>
</dbReference>
<dbReference type="Proteomes" id="UP001489004">
    <property type="component" value="Unassembled WGS sequence"/>
</dbReference>
<dbReference type="InterPro" id="IPR036038">
    <property type="entry name" value="Aminotransferase-like"/>
</dbReference>
<evidence type="ECO:0000313" key="1">
    <source>
        <dbReference type="EMBL" id="KAK9819611.1"/>
    </source>
</evidence>
<dbReference type="AlphaFoldDB" id="A0AAW1QDZ0"/>
<dbReference type="GO" id="GO:0003824">
    <property type="term" value="F:catalytic activity"/>
    <property type="evidence" value="ECO:0007669"/>
    <property type="project" value="InterPro"/>
</dbReference>
<gene>
    <name evidence="1" type="ORF">WJX72_000279</name>
</gene>
<dbReference type="PANTHER" id="PTHR47703">
    <property type="entry name" value="D-AMINOACID AMINOTRANSFERASE-LIKE PLP-DEPENDENT ENZYMES SUPERFAMILY PROTEIN"/>
    <property type="match status" value="1"/>
</dbReference>
<organism evidence="1 2">
    <name type="scientific">[Myrmecia] bisecta</name>
    <dbReference type="NCBI Taxonomy" id="41462"/>
    <lineage>
        <taxon>Eukaryota</taxon>
        <taxon>Viridiplantae</taxon>
        <taxon>Chlorophyta</taxon>
        <taxon>core chlorophytes</taxon>
        <taxon>Trebouxiophyceae</taxon>
        <taxon>Trebouxiales</taxon>
        <taxon>Trebouxiaceae</taxon>
        <taxon>Myrmecia</taxon>
    </lineage>
</organism>
<reference evidence="1 2" key="1">
    <citation type="journal article" date="2024" name="Nat. Commun.">
        <title>Phylogenomics reveals the evolutionary origins of lichenization in chlorophyte algae.</title>
        <authorList>
            <person name="Puginier C."/>
            <person name="Libourel C."/>
            <person name="Otte J."/>
            <person name="Skaloud P."/>
            <person name="Haon M."/>
            <person name="Grisel S."/>
            <person name="Petersen M."/>
            <person name="Berrin J.G."/>
            <person name="Delaux P.M."/>
            <person name="Dal Grande F."/>
            <person name="Keller J."/>
        </authorList>
    </citation>
    <scope>NUCLEOTIDE SEQUENCE [LARGE SCALE GENOMIC DNA]</scope>
    <source>
        <strain evidence="1 2">SAG 2043</strain>
    </source>
</reference>
<proteinExistence type="predicted"/>
<name>A0AAW1QDZ0_9CHLO</name>
<comment type="caution">
    <text evidence="1">The sequence shown here is derived from an EMBL/GenBank/DDBJ whole genome shotgun (WGS) entry which is preliminary data.</text>
</comment>
<dbReference type="InterPro" id="IPR001544">
    <property type="entry name" value="Aminotrans_IV"/>
</dbReference>
<dbReference type="Gene3D" id="3.20.10.10">
    <property type="entry name" value="D-amino Acid Aminotransferase, subunit A, domain 2"/>
    <property type="match status" value="1"/>
</dbReference>
<evidence type="ECO:0000313" key="2">
    <source>
        <dbReference type="Proteomes" id="UP001489004"/>
    </source>
</evidence>
<keyword evidence="2" id="KW-1185">Reference proteome</keyword>